<dbReference type="SUPFAM" id="SSF53098">
    <property type="entry name" value="Ribonuclease H-like"/>
    <property type="match status" value="1"/>
</dbReference>
<dbReference type="PROSITE" id="PS50879">
    <property type="entry name" value="RNASE_H_1"/>
    <property type="match status" value="1"/>
</dbReference>
<dbReference type="GO" id="GO:0043137">
    <property type="term" value="P:DNA replication, removal of RNA primer"/>
    <property type="evidence" value="ECO:0007669"/>
    <property type="project" value="TreeGrafter"/>
</dbReference>
<name>A0AAW0AUZ7_9AGAR</name>
<keyword evidence="5" id="KW-0479">Metal-binding</keyword>
<dbReference type="PANTHER" id="PTHR10642:SF26">
    <property type="entry name" value="RIBONUCLEASE H1"/>
    <property type="match status" value="1"/>
</dbReference>
<feature type="compositionally biased region" description="Polar residues" evidence="8">
    <location>
        <begin position="1"/>
        <end position="14"/>
    </location>
</feature>
<keyword evidence="7" id="KW-0378">Hydrolase</keyword>
<dbReference type="InterPro" id="IPR036691">
    <property type="entry name" value="Endo/exonu/phosph_ase_sf"/>
</dbReference>
<feature type="compositionally biased region" description="Basic and acidic residues" evidence="8">
    <location>
        <begin position="16"/>
        <end position="29"/>
    </location>
</feature>
<dbReference type="EC" id="3.1.26.4" evidence="3"/>
<dbReference type="EMBL" id="JAWWNJ010000049">
    <property type="protein sequence ID" value="KAK7016922.1"/>
    <property type="molecule type" value="Genomic_DNA"/>
</dbReference>
<dbReference type="InterPro" id="IPR002156">
    <property type="entry name" value="RNaseH_domain"/>
</dbReference>
<organism evidence="10 11">
    <name type="scientific">Favolaschia claudopus</name>
    <dbReference type="NCBI Taxonomy" id="2862362"/>
    <lineage>
        <taxon>Eukaryota</taxon>
        <taxon>Fungi</taxon>
        <taxon>Dikarya</taxon>
        <taxon>Basidiomycota</taxon>
        <taxon>Agaricomycotina</taxon>
        <taxon>Agaricomycetes</taxon>
        <taxon>Agaricomycetidae</taxon>
        <taxon>Agaricales</taxon>
        <taxon>Marasmiineae</taxon>
        <taxon>Mycenaceae</taxon>
        <taxon>Favolaschia</taxon>
    </lineage>
</organism>
<dbReference type="GO" id="GO:0004523">
    <property type="term" value="F:RNA-DNA hybrid ribonuclease activity"/>
    <property type="evidence" value="ECO:0007669"/>
    <property type="project" value="UniProtKB-EC"/>
</dbReference>
<keyword evidence="4" id="KW-0540">Nuclease</keyword>
<dbReference type="CDD" id="cd09280">
    <property type="entry name" value="RNase_HI_eukaryote_like"/>
    <property type="match status" value="1"/>
</dbReference>
<dbReference type="InterPro" id="IPR050092">
    <property type="entry name" value="RNase_H"/>
</dbReference>
<evidence type="ECO:0000256" key="3">
    <source>
        <dbReference type="ARBA" id="ARBA00012180"/>
    </source>
</evidence>
<accession>A0AAW0AUZ7</accession>
<dbReference type="InterPro" id="IPR036397">
    <property type="entry name" value="RNaseH_sf"/>
</dbReference>
<evidence type="ECO:0000256" key="7">
    <source>
        <dbReference type="ARBA" id="ARBA00022801"/>
    </source>
</evidence>
<evidence type="ECO:0000256" key="8">
    <source>
        <dbReference type="SAM" id="MobiDB-lite"/>
    </source>
</evidence>
<gene>
    <name evidence="10" type="ORF">R3P38DRAFT_2541128</name>
</gene>
<sequence>MHDSSLSSSVNAPTEHSVHTTHSDTRDDGTSVQPDELITECNTVLPSNGRQISIRCWNINGRLASNLSHPAFVSEISKYDVILFQETHLLPDQELSLPLPPGYDIYAVAREPSCSTFDKPWGGVLTMVRSDLNAEKDESLSGPDLLVLRLGCLSLFNAYILPHGSPWAAWSPIAPIDKLNQSVAVARFRGDAVCVNGDLNGRTACRRVDPHAHPPRFSMDNTVNTQGREILQLADDHNLRILNGDVHFGNGSWGWTFCQKRVFKNGTEKWCRSVIDYALCDSVACEMVQNFEVLPVGPWSDHAPLVLDILLPDSLPPTNPGKEFVQARRREANDSNAYLDVLLRETVESKPTPQQKQARFYGPVYDDAGRSGVQVYTDGSCLHNGMRNARAGAGVYFGPNSPLNASLRVHGDQTNNRGELLAILYAIYSAPSNRALTVYSDSQLSIRSIVYWAPRNAEMGWKCANADILKDIVSWIRFRTAPVRFVYVKAHAGNSHNEAADKAAKNGALIPLCSNSYISHPAPPPLPREGGYISTKVSCDIPESSEAPPVHPPPPDSPPPDPYCYAPHHGRTLRRRLEKANRDRLTKASSNSAAFWKVYRSMTDPKPRPPAVSLAKLAQCFQSRMNTKDPPPKEFNTEYRNAVEDFSHNIPTASQSLYHEGETFSRPVTVEDIEWAKEHLRTHYNTAAGVDGLHYAEIMAIENEALCKLINECINRNDAPVVWFTAIIAAIPKKDKPLSVADSYRTVGLESCFLKLVCLLIHKRIYSWAEQR</sequence>
<dbReference type="GO" id="GO:0046872">
    <property type="term" value="F:metal ion binding"/>
    <property type="evidence" value="ECO:0007669"/>
    <property type="project" value="UniProtKB-KW"/>
</dbReference>
<evidence type="ECO:0000256" key="2">
    <source>
        <dbReference type="ARBA" id="ARBA00005300"/>
    </source>
</evidence>
<proteinExistence type="inferred from homology"/>
<feature type="compositionally biased region" description="Pro residues" evidence="8">
    <location>
        <begin position="549"/>
        <end position="562"/>
    </location>
</feature>
<evidence type="ECO:0000256" key="5">
    <source>
        <dbReference type="ARBA" id="ARBA00022723"/>
    </source>
</evidence>
<dbReference type="Gene3D" id="3.30.420.10">
    <property type="entry name" value="Ribonuclease H-like superfamily/Ribonuclease H"/>
    <property type="match status" value="1"/>
</dbReference>
<dbReference type="AlphaFoldDB" id="A0AAW0AUZ7"/>
<comment type="caution">
    <text evidence="10">The sequence shown here is derived from an EMBL/GenBank/DDBJ whole genome shotgun (WGS) entry which is preliminary data.</text>
</comment>
<feature type="non-terminal residue" evidence="10">
    <location>
        <position position="772"/>
    </location>
</feature>
<keyword evidence="11" id="KW-1185">Reference proteome</keyword>
<dbReference type="Gene3D" id="3.60.10.10">
    <property type="entry name" value="Endonuclease/exonuclease/phosphatase"/>
    <property type="match status" value="1"/>
</dbReference>
<comment type="catalytic activity">
    <reaction evidence="1">
        <text>Endonucleolytic cleavage to 5'-phosphomonoester.</text>
        <dbReference type="EC" id="3.1.26.4"/>
    </reaction>
</comment>
<keyword evidence="6" id="KW-0255">Endonuclease</keyword>
<evidence type="ECO:0000256" key="6">
    <source>
        <dbReference type="ARBA" id="ARBA00022759"/>
    </source>
</evidence>
<feature type="region of interest" description="Disordered" evidence="8">
    <location>
        <begin position="1"/>
        <end position="33"/>
    </location>
</feature>
<evidence type="ECO:0000259" key="9">
    <source>
        <dbReference type="PROSITE" id="PS50879"/>
    </source>
</evidence>
<evidence type="ECO:0000313" key="11">
    <source>
        <dbReference type="Proteomes" id="UP001362999"/>
    </source>
</evidence>
<dbReference type="GO" id="GO:0003676">
    <property type="term" value="F:nucleic acid binding"/>
    <property type="evidence" value="ECO:0007669"/>
    <property type="project" value="InterPro"/>
</dbReference>
<dbReference type="InterPro" id="IPR005135">
    <property type="entry name" value="Endo/exonuclease/phosphatase"/>
</dbReference>
<feature type="region of interest" description="Disordered" evidence="8">
    <location>
        <begin position="541"/>
        <end position="568"/>
    </location>
</feature>
<dbReference type="SUPFAM" id="SSF56219">
    <property type="entry name" value="DNase I-like"/>
    <property type="match status" value="1"/>
</dbReference>
<feature type="domain" description="RNase H type-1" evidence="9">
    <location>
        <begin position="369"/>
        <end position="509"/>
    </location>
</feature>
<dbReference type="Proteomes" id="UP001362999">
    <property type="component" value="Unassembled WGS sequence"/>
</dbReference>
<comment type="similarity">
    <text evidence="2">Belongs to the RNase H family.</text>
</comment>
<dbReference type="PANTHER" id="PTHR10642">
    <property type="entry name" value="RIBONUCLEASE H1"/>
    <property type="match status" value="1"/>
</dbReference>
<dbReference type="InterPro" id="IPR012337">
    <property type="entry name" value="RNaseH-like_sf"/>
</dbReference>
<protein>
    <recommendedName>
        <fullName evidence="3">ribonuclease H</fullName>
        <ecNumber evidence="3">3.1.26.4</ecNumber>
    </recommendedName>
</protein>
<reference evidence="10 11" key="1">
    <citation type="journal article" date="2024" name="J Genomics">
        <title>Draft genome sequencing and assembly of Favolaschia claudopus CIRM-BRFM 2984 isolated from oak limbs.</title>
        <authorList>
            <person name="Navarro D."/>
            <person name="Drula E."/>
            <person name="Chaduli D."/>
            <person name="Cazenave R."/>
            <person name="Ahrendt S."/>
            <person name="Wang J."/>
            <person name="Lipzen A."/>
            <person name="Daum C."/>
            <person name="Barry K."/>
            <person name="Grigoriev I.V."/>
            <person name="Favel A."/>
            <person name="Rosso M.N."/>
            <person name="Martin F."/>
        </authorList>
    </citation>
    <scope>NUCLEOTIDE SEQUENCE [LARGE SCALE GENOMIC DNA]</scope>
    <source>
        <strain evidence="10 11">CIRM-BRFM 2984</strain>
    </source>
</reference>
<evidence type="ECO:0000313" key="10">
    <source>
        <dbReference type="EMBL" id="KAK7016922.1"/>
    </source>
</evidence>
<dbReference type="Pfam" id="PF03372">
    <property type="entry name" value="Exo_endo_phos"/>
    <property type="match status" value="1"/>
</dbReference>
<dbReference type="Pfam" id="PF00075">
    <property type="entry name" value="RNase_H"/>
    <property type="match status" value="1"/>
</dbReference>
<evidence type="ECO:0000256" key="4">
    <source>
        <dbReference type="ARBA" id="ARBA00022722"/>
    </source>
</evidence>
<evidence type="ECO:0000256" key="1">
    <source>
        <dbReference type="ARBA" id="ARBA00000077"/>
    </source>
</evidence>